<sequence>MNSDEFRKEFEKLLDELRESVKKLTLEVEKLLDAGNVREAYRVWRERSRTITKEFNEYIEKLKSMDGGIDEKSMEEVVKEVRERVEEVVEEISKSFNYILKRFGESSTNRTVSPPIYRAPKIFIGTVEDVFNSIMHIFKGIEEAIEESLKSVRDRLDSVVSARIRKRELDVIDQLVDAGIFRSRSEAIAYFVRRGIESSREWIEKALEKAKKIRELQESIRRELNDLDKNNE</sequence>
<feature type="coiled-coil region" evidence="1">
    <location>
        <begin position="3"/>
        <end position="34"/>
    </location>
</feature>
<dbReference type="GO" id="GO:0016020">
    <property type="term" value="C:membrane"/>
    <property type="evidence" value="ECO:0007669"/>
    <property type="project" value="InterPro"/>
</dbReference>
<dbReference type="InterPro" id="IPR010989">
    <property type="entry name" value="SNARE"/>
</dbReference>
<name>A0A7J3IAQ0_9CREN</name>
<proteinExistence type="predicted"/>
<reference evidence="2" key="1">
    <citation type="journal article" date="2020" name="mSystems">
        <title>Genome- and Community-Level Interaction Insights into Carbon Utilization and Element Cycling Functions of Hydrothermarchaeota in Hydrothermal Sediment.</title>
        <authorList>
            <person name="Zhou Z."/>
            <person name="Liu Y."/>
            <person name="Xu W."/>
            <person name="Pan J."/>
            <person name="Luo Z.H."/>
            <person name="Li M."/>
        </authorList>
    </citation>
    <scope>NUCLEOTIDE SEQUENCE [LARGE SCALE GENOMIC DNA]</scope>
    <source>
        <strain evidence="2">SpSt-618</strain>
        <strain evidence="3">SpSt-657</strain>
    </source>
</reference>
<dbReference type="AlphaFoldDB" id="A0A7J3IAQ0"/>
<dbReference type="EMBL" id="DTBZ01000077">
    <property type="protein sequence ID" value="HGQ18129.1"/>
    <property type="molecule type" value="Genomic_DNA"/>
</dbReference>
<dbReference type="Gene3D" id="1.20.58.70">
    <property type="match status" value="1"/>
</dbReference>
<keyword evidence="1" id="KW-0175">Coiled coil</keyword>
<comment type="caution">
    <text evidence="2">The sequence shown here is derived from an EMBL/GenBank/DDBJ whole genome shotgun (WGS) entry which is preliminary data.</text>
</comment>
<gene>
    <name evidence="2" type="ORF">ENT87_08915</name>
    <name evidence="3" type="ORF">ENU30_04030</name>
</gene>
<protein>
    <recommendedName>
        <fullName evidence="4">Ribbon-helix-helix protein, CopG family</fullName>
    </recommendedName>
</protein>
<evidence type="ECO:0000313" key="2">
    <source>
        <dbReference type="EMBL" id="HGN37647.1"/>
    </source>
</evidence>
<dbReference type="GO" id="GO:0016192">
    <property type="term" value="P:vesicle-mediated transport"/>
    <property type="evidence" value="ECO:0007669"/>
    <property type="project" value="InterPro"/>
</dbReference>
<evidence type="ECO:0000313" key="3">
    <source>
        <dbReference type="EMBL" id="HGQ18129.1"/>
    </source>
</evidence>
<dbReference type="EMBL" id="DTAI01000261">
    <property type="protein sequence ID" value="HGN37647.1"/>
    <property type="molecule type" value="Genomic_DNA"/>
</dbReference>
<accession>A0A7J3IAQ0</accession>
<organism evidence="2">
    <name type="scientific">Ignisphaera aggregans</name>
    <dbReference type="NCBI Taxonomy" id="334771"/>
    <lineage>
        <taxon>Archaea</taxon>
        <taxon>Thermoproteota</taxon>
        <taxon>Thermoprotei</taxon>
        <taxon>Desulfurococcales</taxon>
        <taxon>Desulfurococcaceae</taxon>
        <taxon>Ignisphaera</taxon>
    </lineage>
</organism>
<dbReference type="CDD" id="cd22231">
    <property type="entry name" value="RHH_NikR_HicB-like"/>
    <property type="match status" value="1"/>
</dbReference>
<dbReference type="SUPFAM" id="SSF47661">
    <property type="entry name" value="t-snare proteins"/>
    <property type="match status" value="1"/>
</dbReference>
<evidence type="ECO:0008006" key="4">
    <source>
        <dbReference type="Google" id="ProtNLM"/>
    </source>
</evidence>
<evidence type="ECO:0000256" key="1">
    <source>
        <dbReference type="SAM" id="Coils"/>
    </source>
</evidence>
<feature type="coiled-coil region" evidence="1">
    <location>
        <begin position="203"/>
        <end position="230"/>
    </location>
</feature>